<dbReference type="Proteomes" id="UP000615446">
    <property type="component" value="Unassembled WGS sequence"/>
</dbReference>
<evidence type="ECO:0000313" key="2">
    <source>
        <dbReference type="EMBL" id="GES76496.1"/>
    </source>
</evidence>
<comment type="caution">
    <text evidence="2">The sequence shown here is derived from an EMBL/GenBank/DDBJ whole genome shotgun (WGS) entry which is preliminary data.</text>
</comment>
<reference evidence="2" key="1">
    <citation type="submission" date="2019-10" db="EMBL/GenBank/DDBJ databases">
        <title>Conservation and host-specific expression of non-tandemly repeated heterogenous ribosome RNA gene in arbuscular mycorrhizal fungi.</title>
        <authorList>
            <person name="Maeda T."/>
            <person name="Kobayashi Y."/>
            <person name="Nakagawa T."/>
            <person name="Ezawa T."/>
            <person name="Yamaguchi K."/>
            <person name="Bino T."/>
            <person name="Nishimoto Y."/>
            <person name="Shigenobu S."/>
            <person name="Kawaguchi M."/>
        </authorList>
    </citation>
    <scope>NUCLEOTIDE SEQUENCE</scope>
    <source>
        <strain evidence="2">HR1</strain>
    </source>
</reference>
<sequence>MLVKTEILSDNKPNTSNSDNSEVEDDIENLQLLINELPIANPLNMKEYINIDDKLVAKEKLILEKIVNIVRG</sequence>
<protein>
    <submittedName>
        <fullName evidence="2">Uncharacterized protein</fullName>
    </submittedName>
</protein>
<gene>
    <name evidence="2" type="ORF">RCL2_000389900</name>
</gene>
<proteinExistence type="predicted"/>
<organism evidence="2 3">
    <name type="scientific">Rhizophagus clarus</name>
    <dbReference type="NCBI Taxonomy" id="94130"/>
    <lineage>
        <taxon>Eukaryota</taxon>
        <taxon>Fungi</taxon>
        <taxon>Fungi incertae sedis</taxon>
        <taxon>Mucoromycota</taxon>
        <taxon>Glomeromycotina</taxon>
        <taxon>Glomeromycetes</taxon>
        <taxon>Glomerales</taxon>
        <taxon>Glomeraceae</taxon>
        <taxon>Rhizophagus</taxon>
    </lineage>
</organism>
<dbReference type="EMBL" id="BLAL01000020">
    <property type="protein sequence ID" value="GES76496.1"/>
    <property type="molecule type" value="Genomic_DNA"/>
</dbReference>
<accession>A0A8H3KY58</accession>
<dbReference type="OrthoDB" id="2425841at2759"/>
<evidence type="ECO:0000313" key="3">
    <source>
        <dbReference type="Proteomes" id="UP000615446"/>
    </source>
</evidence>
<evidence type="ECO:0000256" key="1">
    <source>
        <dbReference type="SAM" id="MobiDB-lite"/>
    </source>
</evidence>
<dbReference type="AlphaFoldDB" id="A0A8H3KY58"/>
<feature type="region of interest" description="Disordered" evidence="1">
    <location>
        <begin position="1"/>
        <end position="22"/>
    </location>
</feature>
<name>A0A8H3KY58_9GLOM</name>
<feature type="compositionally biased region" description="Polar residues" evidence="1">
    <location>
        <begin position="11"/>
        <end position="20"/>
    </location>
</feature>